<comment type="caution">
    <text evidence="3">The sequence shown here is derived from an EMBL/GenBank/DDBJ whole genome shotgun (WGS) entry which is preliminary data.</text>
</comment>
<reference evidence="3 4" key="1">
    <citation type="submission" date="2017-10" db="EMBL/GenBank/DDBJ databases">
        <title>Sequencing the genomes of 1000 actinobacteria strains.</title>
        <authorList>
            <person name="Klenk H.-P."/>
        </authorList>
    </citation>
    <scope>NUCLEOTIDE SEQUENCE [LARGE SCALE GENOMIC DNA]</scope>
    <source>
        <strain evidence="3 4">DSM 21574</strain>
    </source>
</reference>
<comment type="catalytic activity">
    <reaction evidence="1">
        <text>uridine(34) in tRNA + AH2 + O2 = 5-hydroxyuridine(34) in tRNA + A + H2O</text>
        <dbReference type="Rhea" id="RHEA:64224"/>
        <dbReference type="Rhea" id="RHEA-COMP:11727"/>
        <dbReference type="Rhea" id="RHEA-COMP:13381"/>
        <dbReference type="ChEBI" id="CHEBI:13193"/>
        <dbReference type="ChEBI" id="CHEBI:15377"/>
        <dbReference type="ChEBI" id="CHEBI:15379"/>
        <dbReference type="ChEBI" id="CHEBI:17499"/>
        <dbReference type="ChEBI" id="CHEBI:65315"/>
        <dbReference type="ChEBI" id="CHEBI:136877"/>
    </reaction>
</comment>
<dbReference type="Pfam" id="PF12368">
    <property type="entry name" value="Rhodanese_C"/>
    <property type="match status" value="1"/>
</dbReference>
<evidence type="ECO:0000313" key="4">
    <source>
        <dbReference type="Proteomes" id="UP000221394"/>
    </source>
</evidence>
<accession>A0A2A9EDK6</accession>
<dbReference type="EC" id="1.14.-.-" evidence="1"/>
<keyword evidence="4" id="KW-1185">Reference proteome</keyword>
<dbReference type="Proteomes" id="UP000221394">
    <property type="component" value="Unassembled WGS sequence"/>
</dbReference>
<dbReference type="InterPro" id="IPR020936">
    <property type="entry name" value="TrhO"/>
</dbReference>
<dbReference type="InterPro" id="IPR001763">
    <property type="entry name" value="Rhodanese-like_dom"/>
</dbReference>
<comment type="similarity">
    <text evidence="1">Belongs to the TrhO family.</text>
</comment>
<dbReference type="RefSeq" id="WP_098457526.1">
    <property type="nucleotide sequence ID" value="NZ_PDJH01000001.1"/>
</dbReference>
<dbReference type="Gene3D" id="3.40.250.10">
    <property type="entry name" value="Rhodanese-like domain"/>
    <property type="match status" value="1"/>
</dbReference>
<dbReference type="SMART" id="SM00450">
    <property type="entry name" value="RHOD"/>
    <property type="match status" value="1"/>
</dbReference>
<dbReference type="GO" id="GO:0006400">
    <property type="term" value="P:tRNA modification"/>
    <property type="evidence" value="ECO:0007669"/>
    <property type="project" value="UniProtKB-UniRule"/>
</dbReference>
<dbReference type="GO" id="GO:0016705">
    <property type="term" value="F:oxidoreductase activity, acting on paired donors, with incorporation or reduction of molecular oxygen"/>
    <property type="evidence" value="ECO:0007669"/>
    <property type="project" value="UniProtKB-UniRule"/>
</dbReference>
<keyword evidence="1" id="KW-0819">tRNA processing</keyword>
<dbReference type="EMBL" id="PDJH01000001">
    <property type="protein sequence ID" value="PFG36332.1"/>
    <property type="molecule type" value="Genomic_DNA"/>
</dbReference>
<dbReference type="NCBIfam" id="NF001134">
    <property type="entry name" value="PRK00142.1-2"/>
    <property type="match status" value="1"/>
</dbReference>
<evidence type="ECO:0000259" key="2">
    <source>
        <dbReference type="PROSITE" id="PS50206"/>
    </source>
</evidence>
<dbReference type="Gene3D" id="3.30.70.100">
    <property type="match status" value="1"/>
</dbReference>
<dbReference type="PANTHER" id="PTHR43268:SF6">
    <property type="entry name" value="THIOSULFATE SULFURTRANSFERASE_RHODANESE-LIKE DOMAIN-CONTAINING PROTEIN 2"/>
    <property type="match status" value="1"/>
</dbReference>
<dbReference type="InterPro" id="IPR022111">
    <property type="entry name" value="Rhodanese_C"/>
</dbReference>
<protein>
    <recommendedName>
        <fullName evidence="1">tRNA uridine(34) hydroxylase</fullName>
        <ecNumber evidence="1">1.14.-.-</ecNumber>
    </recommendedName>
    <alternativeName>
        <fullName evidence="1">tRNA hydroxylation protein O</fullName>
    </alternativeName>
</protein>
<dbReference type="PROSITE" id="PS50206">
    <property type="entry name" value="RHODANESE_3"/>
    <property type="match status" value="1"/>
</dbReference>
<dbReference type="InterPro" id="IPR040503">
    <property type="entry name" value="TRHO_N"/>
</dbReference>
<dbReference type="InterPro" id="IPR036873">
    <property type="entry name" value="Rhodanese-like_dom_sf"/>
</dbReference>
<dbReference type="Pfam" id="PF00581">
    <property type="entry name" value="Rhodanese"/>
    <property type="match status" value="1"/>
</dbReference>
<evidence type="ECO:0000313" key="3">
    <source>
        <dbReference type="EMBL" id="PFG36332.1"/>
    </source>
</evidence>
<evidence type="ECO:0000256" key="1">
    <source>
        <dbReference type="HAMAP-Rule" id="MF_00469"/>
    </source>
</evidence>
<organism evidence="3 4">
    <name type="scientific">Flavimobilis soli</name>
    <dbReference type="NCBI Taxonomy" id="442709"/>
    <lineage>
        <taxon>Bacteria</taxon>
        <taxon>Bacillati</taxon>
        <taxon>Actinomycetota</taxon>
        <taxon>Actinomycetes</taxon>
        <taxon>Micrococcales</taxon>
        <taxon>Jonesiaceae</taxon>
        <taxon>Flavimobilis</taxon>
    </lineage>
</organism>
<sequence length="312" mass="34176">MATYKIVLFYGFTPLAAPESVRLWQQALGERWGLTGRVIVSKHGINATLGGTVENLKQYVRTTRQHPGFEDIDVKWSDGTGADFPRLSVKVRPELVSFGVPDEVEVDEHGVVGGGVHLSPDEVDALVAERDDVVFFDGRNAFEAAIGRFRGAVVPDVRTTRDFVDQIDSGRFDHLKDRPVVTYCTGGVRCEVLSAIMRKRGFEEVYQVDGGIVRYAEARGADGLWEGSLYVFDERRHVEFADDVVPLGSCVVCSAPAARYENCADASCKTLRLACAECTPVVMSQRCEVCVAERPESFVPRPTARAAASAPA</sequence>
<dbReference type="PANTHER" id="PTHR43268">
    <property type="entry name" value="THIOSULFATE SULFURTRANSFERASE/RHODANESE-LIKE DOMAIN-CONTAINING PROTEIN 2"/>
    <property type="match status" value="1"/>
</dbReference>
<proteinExistence type="inferred from homology"/>
<keyword evidence="1" id="KW-0560">Oxidoreductase</keyword>
<dbReference type="AlphaFoldDB" id="A0A2A9EDK6"/>
<comment type="function">
    <text evidence="1">Catalyzes oxygen-dependent 5-hydroxyuridine (ho5U) modification at position 34 in tRNAs.</text>
</comment>
<dbReference type="OrthoDB" id="9778326at2"/>
<dbReference type="SUPFAM" id="SSF52821">
    <property type="entry name" value="Rhodanese/Cell cycle control phosphatase"/>
    <property type="match status" value="1"/>
</dbReference>
<gene>
    <name evidence="1" type="primary">trhO</name>
    <name evidence="3" type="ORF">ATL41_1050</name>
</gene>
<dbReference type="HAMAP" id="MF_00469">
    <property type="entry name" value="TrhO"/>
    <property type="match status" value="1"/>
</dbReference>
<feature type="domain" description="Rhodanese" evidence="2">
    <location>
        <begin position="129"/>
        <end position="224"/>
    </location>
</feature>
<dbReference type="CDD" id="cd01518">
    <property type="entry name" value="RHOD_YceA"/>
    <property type="match status" value="1"/>
</dbReference>
<name>A0A2A9EDK6_9MICO</name>
<dbReference type="Pfam" id="PF17773">
    <property type="entry name" value="UPF0176_N"/>
    <property type="match status" value="1"/>
</dbReference>